<feature type="transmembrane region" description="Helical" evidence="10">
    <location>
        <begin position="176"/>
        <end position="203"/>
    </location>
</feature>
<comment type="subcellular location">
    <subcellularLocation>
        <location evidence="2">Cell membrane</location>
        <topology evidence="2">Multi-pass membrane protein</topology>
    </subcellularLocation>
    <subcellularLocation>
        <location evidence="1">Endoplasmic reticulum membrane</location>
    </subcellularLocation>
</comment>
<dbReference type="Proteomes" id="UP000177954">
    <property type="component" value="Unassembled WGS sequence"/>
</dbReference>
<keyword evidence="6 10" id="KW-0812">Transmembrane</keyword>
<dbReference type="GO" id="GO:0016763">
    <property type="term" value="F:pentosyltransferase activity"/>
    <property type="evidence" value="ECO:0007669"/>
    <property type="project" value="TreeGrafter"/>
</dbReference>
<keyword evidence="7" id="KW-0256">Endoplasmic reticulum</keyword>
<evidence type="ECO:0000256" key="1">
    <source>
        <dbReference type="ARBA" id="ARBA00004586"/>
    </source>
</evidence>
<feature type="transmembrane region" description="Helical" evidence="10">
    <location>
        <begin position="426"/>
        <end position="445"/>
    </location>
</feature>
<evidence type="ECO:0000256" key="7">
    <source>
        <dbReference type="ARBA" id="ARBA00022824"/>
    </source>
</evidence>
<evidence type="ECO:0000256" key="9">
    <source>
        <dbReference type="ARBA" id="ARBA00023136"/>
    </source>
</evidence>
<evidence type="ECO:0008006" key="13">
    <source>
        <dbReference type="Google" id="ProtNLM"/>
    </source>
</evidence>
<dbReference type="GO" id="GO:0009103">
    <property type="term" value="P:lipopolysaccharide biosynthetic process"/>
    <property type="evidence" value="ECO:0007669"/>
    <property type="project" value="UniProtKB-ARBA"/>
</dbReference>
<keyword evidence="9 10" id="KW-0472">Membrane</keyword>
<gene>
    <name evidence="11" type="ORF">A3J04_00695</name>
</gene>
<comment type="caution">
    <text evidence="11">The sequence shown here is derived from an EMBL/GenBank/DDBJ whole genome shotgun (WGS) entry which is preliminary data.</text>
</comment>
<feature type="transmembrane region" description="Helical" evidence="10">
    <location>
        <begin position="129"/>
        <end position="155"/>
    </location>
</feature>
<evidence type="ECO:0000256" key="3">
    <source>
        <dbReference type="ARBA" id="ARBA00022475"/>
    </source>
</evidence>
<accession>A0A1G2GZH4</accession>
<keyword evidence="3" id="KW-1003">Cell membrane</keyword>
<feature type="transmembrane region" description="Helical" evidence="10">
    <location>
        <begin position="367"/>
        <end position="389"/>
    </location>
</feature>
<evidence type="ECO:0000256" key="2">
    <source>
        <dbReference type="ARBA" id="ARBA00004651"/>
    </source>
</evidence>
<evidence type="ECO:0000256" key="4">
    <source>
        <dbReference type="ARBA" id="ARBA00022676"/>
    </source>
</evidence>
<dbReference type="GO" id="GO:0005886">
    <property type="term" value="C:plasma membrane"/>
    <property type="evidence" value="ECO:0007669"/>
    <property type="project" value="UniProtKB-SubCell"/>
</dbReference>
<dbReference type="AlphaFoldDB" id="A0A1G2GZH4"/>
<evidence type="ECO:0000256" key="5">
    <source>
        <dbReference type="ARBA" id="ARBA00022679"/>
    </source>
</evidence>
<keyword evidence="4" id="KW-0328">Glycosyltransferase</keyword>
<dbReference type="EMBL" id="MHNZ01000030">
    <property type="protein sequence ID" value="OGZ55626.1"/>
    <property type="molecule type" value="Genomic_DNA"/>
</dbReference>
<reference evidence="11 12" key="1">
    <citation type="journal article" date="2016" name="Nat. Commun.">
        <title>Thousands of microbial genomes shed light on interconnected biogeochemical processes in an aquifer system.</title>
        <authorList>
            <person name="Anantharaman K."/>
            <person name="Brown C.T."/>
            <person name="Hug L.A."/>
            <person name="Sharon I."/>
            <person name="Castelle C.J."/>
            <person name="Probst A.J."/>
            <person name="Thomas B.C."/>
            <person name="Singh A."/>
            <person name="Wilkins M.J."/>
            <person name="Karaoz U."/>
            <person name="Brodie E.L."/>
            <person name="Williams K.H."/>
            <person name="Hubbard S.S."/>
            <person name="Banfield J.F."/>
        </authorList>
    </citation>
    <scope>NUCLEOTIDE SEQUENCE [LARGE SCALE GENOMIC DNA]</scope>
</reference>
<feature type="transmembrane region" description="Helical" evidence="10">
    <location>
        <begin position="6"/>
        <end position="27"/>
    </location>
</feature>
<dbReference type="PANTHER" id="PTHR33908">
    <property type="entry name" value="MANNOSYLTRANSFERASE YKCB-RELATED"/>
    <property type="match status" value="1"/>
</dbReference>
<evidence type="ECO:0000256" key="8">
    <source>
        <dbReference type="ARBA" id="ARBA00022989"/>
    </source>
</evidence>
<dbReference type="InterPro" id="IPR050297">
    <property type="entry name" value="LipidA_mod_glycosyltrf_83"/>
</dbReference>
<dbReference type="Pfam" id="PF03901">
    <property type="entry name" value="Glyco_transf_22"/>
    <property type="match status" value="1"/>
</dbReference>
<feature type="transmembrane region" description="Helical" evidence="10">
    <location>
        <begin position="209"/>
        <end position="229"/>
    </location>
</feature>
<evidence type="ECO:0000256" key="10">
    <source>
        <dbReference type="SAM" id="Phobius"/>
    </source>
</evidence>
<keyword evidence="5" id="KW-0808">Transferase</keyword>
<dbReference type="InterPro" id="IPR005599">
    <property type="entry name" value="GPI_mannosylTrfase"/>
</dbReference>
<feature type="transmembrane region" description="Helical" evidence="10">
    <location>
        <begin position="88"/>
        <end position="109"/>
    </location>
</feature>
<keyword evidence="8 10" id="KW-1133">Transmembrane helix</keyword>
<sequence>MNQKKEYYLITGVILLGTLSVIFMGIVDGTWRKTQFTDFQDDQETYNMLALQLAKDGTYREEISSFRRAPGYPAFLAILYRFITPSPLIVYAAQGALFMLSIILLWSLVSYLFPYPYRLVPPLLLALSWFAALSVTKVIPEILSLFLLLLALWCFERCLSSRRISFTIGTGGALSWFLLIKPVALAFMPFIILLFAVRAYFIFPRARGAALATVFLVLIPAVIVGGWIARGAKKFNSYQIQSGAMILEFKSREATAPWKRIFASFTAGLAGDIVADSIIPGYSDNPDPYYYIDPVARENFALDAKGYTEAEKELLFTARAKERILKNPAKFIVAGITGILRQNAPMNHKGNAIIHMFSRKSHPDIPYALKITTLVALRVLWYGFLAFVLTGILKERKNWQTYGMFALWIILYNGMNGFFSHNEARYIIPVWPLYLIFATTTLMYLKQQRSARQNKRI</sequence>
<evidence type="ECO:0000313" key="12">
    <source>
        <dbReference type="Proteomes" id="UP000177954"/>
    </source>
</evidence>
<dbReference type="PANTHER" id="PTHR33908:SF11">
    <property type="entry name" value="MEMBRANE PROTEIN"/>
    <property type="match status" value="1"/>
</dbReference>
<protein>
    <recommendedName>
        <fullName evidence="13">Glycosyltransferase RgtA/B/C/D-like domain-containing protein</fullName>
    </recommendedName>
</protein>
<proteinExistence type="predicted"/>
<dbReference type="STRING" id="1802129.A3J04_00695"/>
<evidence type="ECO:0000256" key="6">
    <source>
        <dbReference type="ARBA" id="ARBA00022692"/>
    </source>
</evidence>
<organism evidence="11 12">
    <name type="scientific">Candidatus Ryanbacteria bacterium RIFCSPLOWO2_02_FULL_47_14</name>
    <dbReference type="NCBI Taxonomy" id="1802129"/>
    <lineage>
        <taxon>Bacteria</taxon>
        <taxon>Candidatus Ryaniibacteriota</taxon>
    </lineage>
</organism>
<name>A0A1G2GZH4_9BACT</name>
<evidence type="ECO:0000313" key="11">
    <source>
        <dbReference type="EMBL" id="OGZ55626.1"/>
    </source>
</evidence>